<keyword evidence="2" id="KW-1185">Reference proteome</keyword>
<organism evidence="1 2">
    <name type="scientific">Azospirillum oleiclasticum</name>
    <dbReference type="NCBI Taxonomy" id="2735135"/>
    <lineage>
        <taxon>Bacteria</taxon>
        <taxon>Pseudomonadati</taxon>
        <taxon>Pseudomonadota</taxon>
        <taxon>Alphaproteobacteria</taxon>
        <taxon>Rhodospirillales</taxon>
        <taxon>Azospirillaceae</taxon>
        <taxon>Azospirillum</taxon>
    </lineage>
</organism>
<dbReference type="Proteomes" id="UP000584642">
    <property type="component" value="Unassembled WGS sequence"/>
</dbReference>
<dbReference type="EMBL" id="JABFDB010000002">
    <property type="protein sequence ID" value="NYZ19325.1"/>
    <property type="molecule type" value="Genomic_DNA"/>
</dbReference>
<gene>
    <name evidence="1" type="ORF">HND93_06350</name>
</gene>
<proteinExistence type="predicted"/>
<name>A0ABX2T9F8_9PROT</name>
<dbReference type="Pfam" id="PF11739">
    <property type="entry name" value="YdbH-like"/>
    <property type="match status" value="1"/>
</dbReference>
<evidence type="ECO:0000313" key="1">
    <source>
        <dbReference type="EMBL" id="NYZ19325.1"/>
    </source>
</evidence>
<dbReference type="InterPro" id="IPR021730">
    <property type="entry name" value="YdbH"/>
</dbReference>
<accession>A0ABX2T9F8</accession>
<sequence>MRAVPDGCLTLRATGLAVAGQGIALPDGLCLRAAAGGPLAIWTPGSAESIALRALADVPRLAVPAAAVEATDVALTLTGSDQRIDLAASATVRHTARPAAVAPLGVTAKAAWLAGQPVAFSATGTGPLRVTAEGTHDTATGKGHADLRLPKLAFAADGGTLEKAFPVLTGTVAATAGGVAAKGRIDWGEGAPTSSAEVLLDGVAASVGPVSVVGVNGTVRLSSLLPPVAPAGQTLAVSLLDVGIPLTDGTLRFGYGRDGRVAVERAEWRWAGGVLRAKPFALSPQAPKGLVELEAEGIDFAQLLALAAVDGLDATGRLRGQLPVRIDGGSVRIDNGVLESSAPGAVRYDPAEPPSFLAGEPGSATDLLRGALTDFRYQELRLTVNGTAGGELVVGLSLQGANPDFYDGHPVKLNLNLSGALDRILRQSIDAYRIPEAVRDRMTEFGLKPP</sequence>
<protein>
    <submittedName>
        <fullName evidence="1">YdbH domain-containing protein</fullName>
    </submittedName>
</protein>
<comment type="caution">
    <text evidence="1">The sequence shown here is derived from an EMBL/GenBank/DDBJ whole genome shotgun (WGS) entry which is preliminary data.</text>
</comment>
<reference evidence="1 2" key="1">
    <citation type="submission" date="2020-05" db="EMBL/GenBank/DDBJ databases">
        <title>Azospirillum oleiclasticum sp. nov, a nitrogen-fixing and heavy crude oil-emulsifying bacterium isolated from the crude oil of Yumen Oilfield.</title>
        <authorList>
            <person name="Wu D."/>
            <person name="Cai M."/>
            <person name="Zhang X."/>
        </authorList>
    </citation>
    <scope>NUCLEOTIDE SEQUENCE [LARGE SCALE GENOMIC DNA]</scope>
    <source>
        <strain evidence="1 2">ROY-1-1-2</strain>
    </source>
</reference>
<evidence type="ECO:0000313" key="2">
    <source>
        <dbReference type="Proteomes" id="UP000584642"/>
    </source>
</evidence>